<dbReference type="Proteomes" id="UP000299102">
    <property type="component" value="Unassembled WGS sequence"/>
</dbReference>
<protein>
    <submittedName>
        <fullName evidence="2">Uncharacterized protein</fullName>
    </submittedName>
</protein>
<sequence length="188" mass="21535">MVPEVEDRKAPTNQQPYNSVWTVSVFAHAARKYYIDYRFRTPTISKYMKDASKRFFDIAGSHPNAFRAAVDYQPPPPTHLIRGGYGTYLPIHLTPYSGSDRPSLPYSTRPPPPALQEGKGRPVTVSAIHPMPRRPRRRRHSHVPSGHTRGFQSHTTHAYGREGVQDRHFLPPPHHKRETKKKDTNQAK</sequence>
<name>A0A4C1STR8_EUMVA</name>
<reference evidence="2 3" key="1">
    <citation type="journal article" date="2019" name="Commun. Biol.">
        <title>The bagworm genome reveals a unique fibroin gene that provides high tensile strength.</title>
        <authorList>
            <person name="Kono N."/>
            <person name="Nakamura H."/>
            <person name="Ohtoshi R."/>
            <person name="Tomita M."/>
            <person name="Numata K."/>
            <person name="Arakawa K."/>
        </authorList>
    </citation>
    <scope>NUCLEOTIDE SEQUENCE [LARGE SCALE GENOMIC DNA]</scope>
</reference>
<feature type="compositionally biased region" description="Basic and acidic residues" evidence="1">
    <location>
        <begin position="159"/>
        <end position="169"/>
    </location>
</feature>
<proteinExistence type="predicted"/>
<gene>
    <name evidence="2" type="ORF">EVAR_88680_1</name>
</gene>
<comment type="caution">
    <text evidence="2">The sequence shown here is derived from an EMBL/GenBank/DDBJ whole genome shotgun (WGS) entry which is preliminary data.</text>
</comment>
<feature type="region of interest" description="Disordered" evidence="1">
    <location>
        <begin position="99"/>
        <end position="188"/>
    </location>
</feature>
<organism evidence="2 3">
    <name type="scientific">Eumeta variegata</name>
    <name type="common">Bagworm moth</name>
    <name type="synonym">Eumeta japonica</name>
    <dbReference type="NCBI Taxonomy" id="151549"/>
    <lineage>
        <taxon>Eukaryota</taxon>
        <taxon>Metazoa</taxon>
        <taxon>Ecdysozoa</taxon>
        <taxon>Arthropoda</taxon>
        <taxon>Hexapoda</taxon>
        <taxon>Insecta</taxon>
        <taxon>Pterygota</taxon>
        <taxon>Neoptera</taxon>
        <taxon>Endopterygota</taxon>
        <taxon>Lepidoptera</taxon>
        <taxon>Glossata</taxon>
        <taxon>Ditrysia</taxon>
        <taxon>Tineoidea</taxon>
        <taxon>Psychidae</taxon>
        <taxon>Oiketicinae</taxon>
        <taxon>Eumeta</taxon>
    </lineage>
</organism>
<evidence type="ECO:0000313" key="3">
    <source>
        <dbReference type="Proteomes" id="UP000299102"/>
    </source>
</evidence>
<accession>A0A4C1STR8</accession>
<dbReference type="AlphaFoldDB" id="A0A4C1STR8"/>
<evidence type="ECO:0000313" key="2">
    <source>
        <dbReference type="EMBL" id="GBP05326.1"/>
    </source>
</evidence>
<dbReference type="EMBL" id="BGZK01003887">
    <property type="protein sequence ID" value="GBP05326.1"/>
    <property type="molecule type" value="Genomic_DNA"/>
</dbReference>
<keyword evidence="3" id="KW-1185">Reference proteome</keyword>
<feature type="compositionally biased region" description="Basic residues" evidence="1">
    <location>
        <begin position="131"/>
        <end position="142"/>
    </location>
</feature>
<evidence type="ECO:0000256" key="1">
    <source>
        <dbReference type="SAM" id="MobiDB-lite"/>
    </source>
</evidence>
<dbReference type="OrthoDB" id="6818650at2759"/>